<sequence length="447" mass="52235">MKTTPTLHLAEYQAFSQADIARRLGDRKDKASKIWKALESFARQEGNHQFLRFSGNSLKSQNHVGLIQVKDFCIEILPKICGRDLNDHVGCKKQMAQFDRIKFQEQVREFIKPETNLAPQEPPCPLCHAKQVLYNCLTTLKNAPFKQSQFSHLSNAHLPLLDVFVQMFLEECAQLIKRGLKRDYLAISKNRPFLKGKLEFASHLRVNMIHKERFYTTSDEYSLDNPPNRLIKAALEFFKTLSLSPKSQEKLNAVRFVFDEVRASKGKDMNTDFAQSKHATRFKEYENLLAWCDLFLRKKSLTPYSGSDLAYALLFPMEKLFESFVGYWLQKSLGQYRVYLQECKKFLMQDEWCRGVSLLKPDIVLKNKEEVLILDTKWKIEDTSTADLYQMWAYASKYAFLESKGRQRRMGVWLVYPWQDRIKSATYTFNANQDIALQIKYFPLDKG</sequence>
<dbReference type="RefSeq" id="WP_104752093.1">
    <property type="nucleotide sequence ID" value="NZ_FZMF01000014.1"/>
</dbReference>
<dbReference type="InterPro" id="IPR019292">
    <property type="entry name" value="McrC"/>
</dbReference>
<dbReference type="EMBL" id="JBHRZO010000011">
    <property type="protein sequence ID" value="MFC3847530.1"/>
    <property type="molecule type" value="Genomic_DNA"/>
</dbReference>
<gene>
    <name evidence="1" type="ORF">ACFOPX_03125</name>
</gene>
<dbReference type="PANTHER" id="PTHR38733:SF1">
    <property type="entry name" value="TYPE IV METHYL-DIRECTED RESTRICTION ENZYME ECOKMCRBC"/>
    <property type="match status" value="1"/>
</dbReference>
<proteinExistence type="predicted"/>
<dbReference type="PANTHER" id="PTHR38733">
    <property type="entry name" value="PROTEIN MCRC"/>
    <property type="match status" value="1"/>
</dbReference>
<keyword evidence="2" id="KW-1185">Reference proteome</keyword>
<accession>A0ABV7ZK27</accession>
<organism evidence="1 2">
    <name type="scientific">Helicobacter baculiformis</name>
    <dbReference type="NCBI Taxonomy" id="427351"/>
    <lineage>
        <taxon>Bacteria</taxon>
        <taxon>Pseudomonadati</taxon>
        <taxon>Campylobacterota</taxon>
        <taxon>Epsilonproteobacteria</taxon>
        <taxon>Campylobacterales</taxon>
        <taxon>Helicobacteraceae</taxon>
        <taxon>Helicobacter</taxon>
    </lineage>
</organism>
<dbReference type="Proteomes" id="UP001595783">
    <property type="component" value="Unassembled WGS sequence"/>
</dbReference>
<comment type="caution">
    <text evidence="1">The sequence shown here is derived from an EMBL/GenBank/DDBJ whole genome shotgun (WGS) entry which is preliminary data.</text>
</comment>
<dbReference type="Pfam" id="PF10117">
    <property type="entry name" value="McrBC"/>
    <property type="match status" value="1"/>
</dbReference>
<evidence type="ECO:0000313" key="1">
    <source>
        <dbReference type="EMBL" id="MFC3847530.1"/>
    </source>
</evidence>
<protein>
    <submittedName>
        <fullName evidence="1">McrC family protein</fullName>
    </submittedName>
</protein>
<name>A0ABV7ZK27_9HELI</name>
<evidence type="ECO:0000313" key="2">
    <source>
        <dbReference type="Proteomes" id="UP001595783"/>
    </source>
</evidence>
<reference evidence="2" key="1">
    <citation type="journal article" date="2019" name="Int. J. Syst. Evol. Microbiol.">
        <title>The Global Catalogue of Microorganisms (GCM) 10K type strain sequencing project: providing services to taxonomists for standard genome sequencing and annotation.</title>
        <authorList>
            <consortium name="The Broad Institute Genomics Platform"/>
            <consortium name="The Broad Institute Genome Sequencing Center for Infectious Disease"/>
            <person name="Wu L."/>
            <person name="Ma J."/>
        </authorList>
    </citation>
    <scope>NUCLEOTIDE SEQUENCE [LARGE SCALE GENOMIC DNA]</scope>
    <source>
        <strain evidence="2">CCUG 53816</strain>
    </source>
</reference>